<dbReference type="Proteomes" id="UP001499987">
    <property type="component" value="Unassembled WGS sequence"/>
</dbReference>
<dbReference type="InterPro" id="IPR032716">
    <property type="entry name" value="ACC_epsilon"/>
</dbReference>
<dbReference type="Pfam" id="PF13822">
    <property type="entry name" value="ACC_epsilon"/>
    <property type="match status" value="1"/>
</dbReference>
<feature type="compositionally biased region" description="Basic and acidic residues" evidence="1">
    <location>
        <begin position="38"/>
        <end position="60"/>
    </location>
</feature>
<accession>A0ABN1TFU8</accession>
<evidence type="ECO:0000313" key="3">
    <source>
        <dbReference type="Proteomes" id="UP001499987"/>
    </source>
</evidence>
<name>A0ABN1TFU8_9ACTN</name>
<dbReference type="RefSeq" id="WP_344623745.1">
    <property type="nucleotide sequence ID" value="NZ_BAAALD010000020.1"/>
</dbReference>
<organism evidence="2 3">
    <name type="scientific">Kitasatospora arboriphila</name>
    <dbReference type="NCBI Taxonomy" id="258052"/>
    <lineage>
        <taxon>Bacteria</taxon>
        <taxon>Bacillati</taxon>
        <taxon>Actinomycetota</taxon>
        <taxon>Actinomycetes</taxon>
        <taxon>Kitasatosporales</taxon>
        <taxon>Streptomycetaceae</taxon>
        <taxon>Kitasatospora</taxon>
    </lineage>
</organism>
<evidence type="ECO:0000313" key="2">
    <source>
        <dbReference type="EMBL" id="GAA1082080.1"/>
    </source>
</evidence>
<protein>
    <recommendedName>
        <fullName evidence="4">Acyl-CoA carboxylase subunit epsilon</fullName>
    </recommendedName>
</protein>
<feature type="region of interest" description="Disordered" evidence="1">
    <location>
        <begin position="37"/>
        <end position="82"/>
    </location>
</feature>
<reference evidence="3" key="1">
    <citation type="journal article" date="2019" name="Int. J. Syst. Evol. Microbiol.">
        <title>The Global Catalogue of Microorganisms (GCM) 10K type strain sequencing project: providing services to taxonomists for standard genome sequencing and annotation.</title>
        <authorList>
            <consortium name="The Broad Institute Genomics Platform"/>
            <consortium name="The Broad Institute Genome Sequencing Center for Infectious Disease"/>
            <person name="Wu L."/>
            <person name="Ma J."/>
        </authorList>
    </citation>
    <scope>NUCLEOTIDE SEQUENCE [LARGE SCALE GENOMIC DNA]</scope>
    <source>
        <strain evidence="3">JCM 13002</strain>
    </source>
</reference>
<dbReference type="EMBL" id="BAAALD010000020">
    <property type="protein sequence ID" value="GAA1082080.1"/>
    <property type="molecule type" value="Genomic_DNA"/>
</dbReference>
<proteinExistence type="predicted"/>
<comment type="caution">
    <text evidence="2">The sequence shown here is derived from an EMBL/GenBank/DDBJ whole genome shotgun (WGS) entry which is preliminary data.</text>
</comment>
<keyword evidence="3" id="KW-1185">Reference proteome</keyword>
<evidence type="ECO:0000256" key="1">
    <source>
        <dbReference type="SAM" id="MobiDB-lite"/>
    </source>
</evidence>
<sequence>MTAQRTGSPAALRVLRGNPDPEELAVLTALVAALATRRTADRPDRPVPDRPAWDRTERHRPSWLTARGRTSREQPWTAPTAP</sequence>
<evidence type="ECO:0008006" key="4">
    <source>
        <dbReference type="Google" id="ProtNLM"/>
    </source>
</evidence>
<gene>
    <name evidence="2" type="ORF">GCM10009663_26240</name>
</gene>